<protein>
    <recommendedName>
        <fullName evidence="2">RING-type domain-containing protein</fullName>
    </recommendedName>
</protein>
<keyword evidence="4" id="KW-1185">Reference proteome</keyword>
<dbReference type="InterPro" id="IPR001841">
    <property type="entry name" value="Znf_RING"/>
</dbReference>
<accession>A0A843WVL6</accession>
<dbReference type="SUPFAM" id="SSF57850">
    <property type="entry name" value="RING/U-box"/>
    <property type="match status" value="1"/>
</dbReference>
<dbReference type="EMBL" id="NMUH01003658">
    <property type="protein sequence ID" value="MQM06560.1"/>
    <property type="molecule type" value="Genomic_DNA"/>
</dbReference>
<gene>
    <name evidence="3" type="ORF">Taro_039389</name>
</gene>
<feature type="compositionally biased region" description="Basic residues" evidence="1">
    <location>
        <begin position="14"/>
        <end position="25"/>
    </location>
</feature>
<evidence type="ECO:0000259" key="2">
    <source>
        <dbReference type="Pfam" id="PF17123"/>
    </source>
</evidence>
<comment type="caution">
    <text evidence="3">The sequence shown here is derived from an EMBL/GenBank/DDBJ whole genome shotgun (WGS) entry which is preliminary data.</text>
</comment>
<feature type="region of interest" description="Disordered" evidence="1">
    <location>
        <begin position="1"/>
        <end position="47"/>
    </location>
</feature>
<dbReference type="Proteomes" id="UP000652761">
    <property type="component" value="Unassembled WGS sequence"/>
</dbReference>
<dbReference type="AlphaFoldDB" id="A0A843WVL6"/>
<evidence type="ECO:0000313" key="3">
    <source>
        <dbReference type="EMBL" id="MQM06560.1"/>
    </source>
</evidence>
<organism evidence="3 4">
    <name type="scientific">Colocasia esculenta</name>
    <name type="common">Wild taro</name>
    <name type="synonym">Arum esculentum</name>
    <dbReference type="NCBI Taxonomy" id="4460"/>
    <lineage>
        <taxon>Eukaryota</taxon>
        <taxon>Viridiplantae</taxon>
        <taxon>Streptophyta</taxon>
        <taxon>Embryophyta</taxon>
        <taxon>Tracheophyta</taxon>
        <taxon>Spermatophyta</taxon>
        <taxon>Magnoliopsida</taxon>
        <taxon>Liliopsida</taxon>
        <taxon>Araceae</taxon>
        <taxon>Aroideae</taxon>
        <taxon>Colocasieae</taxon>
        <taxon>Colocasia</taxon>
    </lineage>
</organism>
<dbReference type="InterPro" id="IPR013083">
    <property type="entry name" value="Znf_RING/FYVE/PHD"/>
</dbReference>
<feature type="domain" description="RING-type" evidence="2">
    <location>
        <begin position="75"/>
        <end position="99"/>
    </location>
</feature>
<sequence>MGKKRRKVREERTSRKRRKGGRRRRIKEEQQVISGEEKREKEIAEEGVEKKDGDLGLRTLPNGRKTMTDNIEETCTICLETPTIGDTIRLLPCLHKFHKDVVNSSLLICQSNFLREMLASHLERCPSKTGLTSLGGAWVRPKEEKLQCCNYLTGNCSIGSTGGAVFFTFTFPVLLLDQFTIPKFVRRDLPLGVLLRTKLNGSQANLKVRHPIHADKHIVAYVVSMYKLEEDS</sequence>
<reference evidence="3" key="1">
    <citation type="submission" date="2017-07" db="EMBL/GenBank/DDBJ databases">
        <title>Taro Niue Genome Assembly and Annotation.</title>
        <authorList>
            <person name="Atibalentja N."/>
            <person name="Keating K."/>
            <person name="Fields C.J."/>
        </authorList>
    </citation>
    <scope>NUCLEOTIDE SEQUENCE</scope>
    <source>
        <strain evidence="3">Niue_2</strain>
        <tissue evidence="3">Leaf</tissue>
    </source>
</reference>
<feature type="compositionally biased region" description="Basic and acidic residues" evidence="1">
    <location>
        <begin position="26"/>
        <end position="47"/>
    </location>
</feature>
<dbReference type="Gene3D" id="3.30.40.10">
    <property type="entry name" value="Zinc/RING finger domain, C3HC4 (zinc finger)"/>
    <property type="match status" value="1"/>
</dbReference>
<name>A0A843WVL6_COLES</name>
<evidence type="ECO:0000256" key="1">
    <source>
        <dbReference type="SAM" id="MobiDB-lite"/>
    </source>
</evidence>
<proteinExistence type="predicted"/>
<dbReference type="OrthoDB" id="8062037at2759"/>
<evidence type="ECO:0000313" key="4">
    <source>
        <dbReference type="Proteomes" id="UP000652761"/>
    </source>
</evidence>
<dbReference type="Pfam" id="PF17123">
    <property type="entry name" value="zf-RING_11"/>
    <property type="match status" value="1"/>
</dbReference>